<evidence type="ECO:0000259" key="4">
    <source>
        <dbReference type="Pfam" id="PF25954"/>
    </source>
</evidence>
<dbReference type="InterPro" id="IPR051909">
    <property type="entry name" value="MFP_Cation_Efflux"/>
</dbReference>
<feature type="domain" description="CzcB-like barrel-sandwich hybrid" evidence="6">
    <location>
        <begin position="150"/>
        <end position="284"/>
    </location>
</feature>
<dbReference type="Proteomes" id="UP000197215">
    <property type="component" value="Unassembled WGS sequence"/>
</dbReference>
<keyword evidence="3" id="KW-0472">Membrane</keyword>
<keyword evidence="3" id="KW-1133">Transmembrane helix</keyword>
<dbReference type="Pfam" id="PF25967">
    <property type="entry name" value="RND-MFP_C"/>
    <property type="match status" value="1"/>
</dbReference>
<evidence type="ECO:0000256" key="3">
    <source>
        <dbReference type="SAM" id="Phobius"/>
    </source>
</evidence>
<evidence type="ECO:0000313" key="8">
    <source>
        <dbReference type="Proteomes" id="UP000197215"/>
    </source>
</evidence>
<accession>A0A212T2X8</accession>
<dbReference type="InterPro" id="IPR006143">
    <property type="entry name" value="RND_pump_MFP"/>
</dbReference>
<dbReference type="AlphaFoldDB" id="A0A212T2X8"/>
<dbReference type="Gene3D" id="2.40.30.170">
    <property type="match status" value="1"/>
</dbReference>
<dbReference type="GO" id="GO:0022857">
    <property type="term" value="F:transmembrane transporter activity"/>
    <property type="evidence" value="ECO:0007669"/>
    <property type="project" value="InterPro"/>
</dbReference>
<feature type="domain" description="CusB-like beta-barrel" evidence="4">
    <location>
        <begin position="299"/>
        <end position="371"/>
    </location>
</feature>
<dbReference type="GO" id="GO:0016020">
    <property type="term" value="C:membrane"/>
    <property type="evidence" value="ECO:0007669"/>
    <property type="project" value="InterPro"/>
</dbReference>
<dbReference type="PANTHER" id="PTHR30097:SF4">
    <property type="entry name" value="SLR6042 PROTEIN"/>
    <property type="match status" value="1"/>
</dbReference>
<reference evidence="8" key="1">
    <citation type="submission" date="2017-06" db="EMBL/GenBank/DDBJ databases">
        <authorList>
            <person name="Varghese N."/>
            <person name="Submissions S."/>
        </authorList>
    </citation>
    <scope>NUCLEOTIDE SEQUENCE [LARGE SCALE GENOMIC DNA]</scope>
    <source>
        <strain evidence="8">MWH-VicM1</strain>
    </source>
</reference>
<dbReference type="GO" id="GO:0030288">
    <property type="term" value="C:outer membrane-bounded periplasmic space"/>
    <property type="evidence" value="ECO:0007669"/>
    <property type="project" value="TreeGrafter"/>
</dbReference>
<dbReference type="Pfam" id="PF25954">
    <property type="entry name" value="Beta-barrel_RND_2"/>
    <property type="match status" value="1"/>
</dbReference>
<sequence length="472" mass="52931">MKNIGQFLRDTWRLFAWLINFIKTTILSLFKGLFDQVKSKAYIEKFNALEAQVIHQVHENLPAEPKKFWGAHHKKVLRIAYIVIISMMVVNFAKCVYKPSRVVIEPVVEGELIYFKGVTKPLNGIKSSELMAGGVQNLVLPGRLVWNEEKTAKIYSPFAGRVESVEVQLGETVKKGQSLAYIQSPEFGVAQSDARKAQAAAILAKSTLSRAKELYAHGIISKKEFEQIESDTAQVIAEFDRASARIKALGASYNSINQKFPLNTPTEGVVVEKNIYPGRELNSDLSNVPLLTITDPNNMWAVLEASEVDLGRFEVGAEVTIYNNTLPNEKLTGKIIQIADFIDPVTRTLKVRVEVPNQNKKLRAEMFVQADIPVTNLEGIIVPARGVFLIGDQHFVFVELDVNKYERHEVKVGKRFADKVEILEGLKQDQKVVTEGNLYLQEILRSSVRAQKGKVESSPARLLDDVYQGITH</sequence>
<keyword evidence="2" id="KW-0813">Transport</keyword>
<name>A0A212T2X8_9BURK</name>
<proteinExistence type="inferred from homology"/>
<dbReference type="Gene3D" id="1.10.287.470">
    <property type="entry name" value="Helix hairpin bin"/>
    <property type="match status" value="1"/>
</dbReference>
<dbReference type="GO" id="GO:0015679">
    <property type="term" value="P:plasma membrane copper ion transport"/>
    <property type="evidence" value="ECO:0007669"/>
    <property type="project" value="TreeGrafter"/>
</dbReference>
<keyword evidence="8" id="KW-1185">Reference proteome</keyword>
<dbReference type="Gene3D" id="2.40.420.20">
    <property type="match status" value="1"/>
</dbReference>
<dbReference type="InterPro" id="IPR058647">
    <property type="entry name" value="BSH_CzcB-like"/>
</dbReference>
<dbReference type="GO" id="GO:0060003">
    <property type="term" value="P:copper ion export"/>
    <property type="evidence" value="ECO:0007669"/>
    <property type="project" value="TreeGrafter"/>
</dbReference>
<dbReference type="InterPro" id="IPR058627">
    <property type="entry name" value="MdtA-like_C"/>
</dbReference>
<feature type="transmembrane region" description="Helical" evidence="3">
    <location>
        <begin position="12"/>
        <end position="30"/>
    </location>
</feature>
<dbReference type="RefSeq" id="WP_088812080.1">
    <property type="nucleotide sequence ID" value="NZ_FYEX01000001.1"/>
</dbReference>
<dbReference type="Pfam" id="PF25973">
    <property type="entry name" value="BSH_CzcB"/>
    <property type="match status" value="1"/>
</dbReference>
<gene>
    <name evidence="7" type="ORF">SAMN06295916_0229</name>
</gene>
<evidence type="ECO:0000259" key="6">
    <source>
        <dbReference type="Pfam" id="PF25973"/>
    </source>
</evidence>
<protein>
    <submittedName>
        <fullName evidence="7">Membrane fusion protein, cobalt-zinc-cadmium efflux system</fullName>
    </submittedName>
</protein>
<dbReference type="SUPFAM" id="SSF111369">
    <property type="entry name" value="HlyD-like secretion proteins"/>
    <property type="match status" value="1"/>
</dbReference>
<evidence type="ECO:0000313" key="7">
    <source>
        <dbReference type="EMBL" id="SNC60206.1"/>
    </source>
</evidence>
<feature type="domain" description="Multidrug resistance protein MdtA-like C-terminal permuted SH3" evidence="5">
    <location>
        <begin position="380"/>
        <end position="436"/>
    </location>
</feature>
<dbReference type="InterPro" id="IPR058792">
    <property type="entry name" value="Beta-barrel_RND_2"/>
</dbReference>
<dbReference type="EMBL" id="FYEX01000001">
    <property type="protein sequence ID" value="SNC60206.1"/>
    <property type="molecule type" value="Genomic_DNA"/>
</dbReference>
<organism evidence="7 8">
    <name type="scientific">Polynucleobacter victoriensis</name>
    <dbReference type="NCBI Taxonomy" id="2049319"/>
    <lineage>
        <taxon>Bacteria</taxon>
        <taxon>Pseudomonadati</taxon>
        <taxon>Pseudomonadota</taxon>
        <taxon>Betaproteobacteria</taxon>
        <taxon>Burkholderiales</taxon>
        <taxon>Burkholderiaceae</taxon>
        <taxon>Polynucleobacter</taxon>
    </lineage>
</organism>
<comment type="similarity">
    <text evidence="1">Belongs to the membrane fusion protein (MFP) (TC 8.A.1) family.</text>
</comment>
<dbReference type="OrthoDB" id="9806939at2"/>
<evidence type="ECO:0000256" key="1">
    <source>
        <dbReference type="ARBA" id="ARBA00009477"/>
    </source>
</evidence>
<keyword evidence="3" id="KW-0812">Transmembrane</keyword>
<dbReference type="FunFam" id="2.40.30.170:FF:000010">
    <property type="entry name" value="Efflux RND transporter periplasmic adaptor subunit"/>
    <property type="match status" value="1"/>
</dbReference>
<evidence type="ECO:0000259" key="5">
    <source>
        <dbReference type="Pfam" id="PF25967"/>
    </source>
</evidence>
<dbReference type="NCBIfam" id="TIGR01730">
    <property type="entry name" value="RND_mfp"/>
    <property type="match status" value="1"/>
</dbReference>
<dbReference type="Gene3D" id="2.40.50.100">
    <property type="match status" value="1"/>
</dbReference>
<dbReference type="GO" id="GO:0046914">
    <property type="term" value="F:transition metal ion binding"/>
    <property type="evidence" value="ECO:0007669"/>
    <property type="project" value="TreeGrafter"/>
</dbReference>
<evidence type="ECO:0000256" key="2">
    <source>
        <dbReference type="ARBA" id="ARBA00022448"/>
    </source>
</evidence>
<feature type="transmembrane region" description="Helical" evidence="3">
    <location>
        <begin position="76"/>
        <end position="93"/>
    </location>
</feature>
<dbReference type="PANTHER" id="PTHR30097">
    <property type="entry name" value="CATION EFFLUX SYSTEM PROTEIN CUSB"/>
    <property type="match status" value="1"/>
</dbReference>